<dbReference type="FunCoup" id="A0A423PH03">
    <property type="interactions" value="620"/>
</dbReference>
<comment type="pathway">
    <text evidence="1 9">Amino-acid biosynthesis; L-lysine biosynthesis via DAP pathway; DL-2,6-diaminopimelate from LL-2,6-diaminopimelate: step 1/1.</text>
</comment>
<dbReference type="Gene3D" id="3.10.310.10">
    <property type="entry name" value="Diaminopimelate Epimerase, Chain A, domain 1"/>
    <property type="match status" value="2"/>
</dbReference>
<dbReference type="EC" id="5.1.1.7" evidence="3 9"/>
<dbReference type="Pfam" id="PF01678">
    <property type="entry name" value="DAP_epimerase"/>
    <property type="match status" value="2"/>
</dbReference>
<comment type="subcellular location">
    <subcellularLocation>
        <location evidence="9">Cytoplasm</location>
    </subcellularLocation>
</comment>
<dbReference type="GO" id="GO:0005829">
    <property type="term" value="C:cytosol"/>
    <property type="evidence" value="ECO:0007669"/>
    <property type="project" value="TreeGrafter"/>
</dbReference>
<keyword evidence="4 9" id="KW-0963">Cytoplasm</keyword>
<dbReference type="InterPro" id="IPR001653">
    <property type="entry name" value="DAP_epimerase_DapF"/>
</dbReference>
<evidence type="ECO:0000256" key="1">
    <source>
        <dbReference type="ARBA" id="ARBA00005196"/>
    </source>
</evidence>
<evidence type="ECO:0000256" key="4">
    <source>
        <dbReference type="ARBA" id="ARBA00022490"/>
    </source>
</evidence>
<feature type="binding site" evidence="9">
    <location>
        <begin position="211"/>
        <end position="212"/>
    </location>
    <ligand>
        <name>substrate</name>
    </ligand>
</feature>
<dbReference type="InterPro" id="IPR018510">
    <property type="entry name" value="DAP_epimerase_AS"/>
</dbReference>
<sequence length="279" mass="29238">MPLSFTKMHGLGNDFVVLEAINAPIELTPAQARRIADRRFGVGCDQILIVGPPRAGNADFSYRILNADGSESGQCGNGARCFVRYVRETGLTDKKAVVVDIRDGQMTLEALDDDTFSVALGVPAFAPADVPLAGFAAARRYTLDDVPGGPVMFAAVSFGNPHAVLDVADIDTAPVATLGPALESHRVFPERVNVGFRQIVARDHIRLRVFERGAGETLACGSGAAAAVVTAIAAGTLDRDVRVDLAGGTARVVWDGPGTPAYLIGPAERVFDGRLAVAG</sequence>
<feature type="site" description="Important for dimerization" evidence="9">
    <location>
        <position position="271"/>
    </location>
</feature>
<dbReference type="HAMAP" id="MF_00197">
    <property type="entry name" value="DAP_epimerase"/>
    <property type="match status" value="1"/>
</dbReference>
<evidence type="ECO:0000256" key="3">
    <source>
        <dbReference type="ARBA" id="ARBA00013080"/>
    </source>
</evidence>
<reference evidence="11 12" key="1">
    <citation type="submission" date="2013-10" db="EMBL/GenBank/DDBJ databases">
        <title>Salinisphaera japonica YTM-1 Genome Sequencing.</title>
        <authorList>
            <person name="Lai Q."/>
            <person name="Li C."/>
            <person name="Shao Z."/>
        </authorList>
    </citation>
    <scope>NUCLEOTIDE SEQUENCE [LARGE SCALE GENOMIC DNA]</scope>
    <source>
        <strain evidence="11 12">YTM-1</strain>
    </source>
</reference>
<keyword evidence="7 9" id="KW-0413">Isomerase</keyword>
<dbReference type="RefSeq" id="WP_123659188.1">
    <property type="nucleotide sequence ID" value="NZ_AYKG01000056.1"/>
</dbReference>
<dbReference type="SUPFAM" id="SSF54506">
    <property type="entry name" value="Diaminopimelate epimerase-like"/>
    <property type="match status" value="1"/>
</dbReference>
<feature type="binding site" evidence="9">
    <location>
        <position position="160"/>
    </location>
    <ligand>
        <name>substrate</name>
    </ligand>
</feature>
<evidence type="ECO:0000256" key="2">
    <source>
        <dbReference type="ARBA" id="ARBA00010219"/>
    </source>
</evidence>
<keyword evidence="5 9" id="KW-0028">Amino-acid biosynthesis</keyword>
<dbReference type="Proteomes" id="UP000285310">
    <property type="component" value="Unassembled WGS sequence"/>
</dbReference>
<keyword evidence="12" id="KW-1185">Reference proteome</keyword>
<protein>
    <recommendedName>
        <fullName evidence="3 9">Diaminopimelate epimerase</fullName>
        <shortName evidence="9">DAP epimerase</shortName>
        <ecNumber evidence="3 9">5.1.1.7</ecNumber>
    </recommendedName>
    <alternativeName>
        <fullName evidence="9">PLP-independent amino acid racemase</fullName>
    </alternativeName>
</protein>
<dbReference type="OrthoDB" id="9805408at2"/>
<dbReference type="PANTHER" id="PTHR31689">
    <property type="entry name" value="DIAMINOPIMELATE EPIMERASE, CHLOROPLASTIC"/>
    <property type="match status" value="1"/>
</dbReference>
<dbReference type="NCBIfam" id="TIGR00652">
    <property type="entry name" value="DapF"/>
    <property type="match status" value="1"/>
</dbReference>
<proteinExistence type="inferred from homology"/>
<dbReference type="GO" id="GO:0008837">
    <property type="term" value="F:diaminopimelate epimerase activity"/>
    <property type="evidence" value="ECO:0007669"/>
    <property type="project" value="UniProtKB-UniRule"/>
</dbReference>
<dbReference type="GO" id="GO:0009089">
    <property type="term" value="P:lysine biosynthetic process via diaminopimelate"/>
    <property type="evidence" value="ECO:0007669"/>
    <property type="project" value="UniProtKB-UniRule"/>
</dbReference>
<name>A0A423PH03_9GAMM</name>
<dbReference type="PANTHER" id="PTHR31689:SF0">
    <property type="entry name" value="DIAMINOPIMELATE EPIMERASE"/>
    <property type="match status" value="1"/>
</dbReference>
<organism evidence="11 12">
    <name type="scientific">Salinisphaera japonica YTM-1</name>
    <dbReference type="NCBI Taxonomy" id="1209778"/>
    <lineage>
        <taxon>Bacteria</taxon>
        <taxon>Pseudomonadati</taxon>
        <taxon>Pseudomonadota</taxon>
        <taxon>Gammaproteobacteria</taxon>
        <taxon>Salinisphaerales</taxon>
        <taxon>Salinisphaeraceae</taxon>
        <taxon>Salinisphaera</taxon>
    </lineage>
</organism>
<evidence type="ECO:0000256" key="8">
    <source>
        <dbReference type="ARBA" id="ARBA00051712"/>
    </source>
</evidence>
<evidence type="ECO:0000256" key="6">
    <source>
        <dbReference type="ARBA" id="ARBA00023154"/>
    </source>
</evidence>
<dbReference type="PROSITE" id="PS01326">
    <property type="entry name" value="DAP_EPIMERASE"/>
    <property type="match status" value="1"/>
</dbReference>
<feature type="binding site" evidence="9">
    <location>
        <position position="66"/>
    </location>
    <ligand>
        <name>substrate</name>
    </ligand>
</feature>
<evidence type="ECO:0000256" key="7">
    <source>
        <dbReference type="ARBA" id="ARBA00023235"/>
    </source>
</evidence>
<comment type="subunit">
    <text evidence="9">Homodimer.</text>
</comment>
<feature type="binding site" evidence="9">
    <location>
        <position position="13"/>
    </location>
    <ligand>
        <name>substrate</name>
    </ligand>
</feature>
<comment type="caution">
    <text evidence="11">The sequence shown here is derived from an EMBL/GenBank/DDBJ whole genome shotgun (WGS) entry which is preliminary data.</text>
</comment>
<feature type="binding site" evidence="9">
    <location>
        <position position="46"/>
    </location>
    <ligand>
        <name>substrate</name>
    </ligand>
</feature>
<evidence type="ECO:0000313" key="12">
    <source>
        <dbReference type="Proteomes" id="UP000285310"/>
    </source>
</evidence>
<comment type="similarity">
    <text evidence="2 9">Belongs to the diaminopimelate epimerase family.</text>
</comment>
<evidence type="ECO:0000256" key="5">
    <source>
        <dbReference type="ARBA" id="ARBA00022605"/>
    </source>
</evidence>
<keyword evidence="6 9" id="KW-0457">Lysine biosynthesis</keyword>
<dbReference type="UniPathway" id="UPA00034">
    <property type="reaction ID" value="UER00025"/>
</dbReference>
<feature type="active site" description="Proton acceptor" evidence="9">
    <location>
        <position position="220"/>
    </location>
</feature>
<comment type="catalytic activity">
    <reaction evidence="8 9">
        <text>(2S,6S)-2,6-diaminopimelate = meso-2,6-diaminopimelate</text>
        <dbReference type="Rhea" id="RHEA:15393"/>
        <dbReference type="ChEBI" id="CHEBI:57609"/>
        <dbReference type="ChEBI" id="CHEBI:57791"/>
        <dbReference type="EC" id="5.1.1.7"/>
    </reaction>
</comment>
<feature type="binding site" evidence="9">
    <location>
        <begin position="76"/>
        <end position="77"/>
    </location>
    <ligand>
        <name>substrate</name>
    </ligand>
</feature>
<dbReference type="AlphaFoldDB" id="A0A423PH03"/>
<accession>A0A423PH03</accession>
<gene>
    <name evidence="9 11" type="primary">dapF</name>
    <name evidence="11" type="ORF">SAJA_13710</name>
</gene>
<feature type="binding site" evidence="9">
    <location>
        <begin position="221"/>
        <end position="222"/>
    </location>
    <ligand>
        <name>substrate</name>
    </ligand>
</feature>
<comment type="function">
    <text evidence="9">Catalyzes the stereoinversion of LL-2,6-diaminopimelate (L,L-DAP) to meso-diaminopimelate (meso-DAP), a precursor of L-lysine and an essential component of the bacterial peptidoglycan.</text>
</comment>
<feature type="binding site" evidence="9">
    <location>
        <position position="193"/>
    </location>
    <ligand>
        <name>substrate</name>
    </ligand>
</feature>
<feature type="active site" description="Proton donor" evidence="9">
    <location>
        <position position="75"/>
    </location>
</feature>
<dbReference type="EMBL" id="AYKG01000056">
    <property type="protein sequence ID" value="ROO24854.1"/>
    <property type="molecule type" value="Genomic_DNA"/>
</dbReference>
<dbReference type="FunFam" id="3.10.310.10:FF:000001">
    <property type="entry name" value="Diaminopimelate epimerase"/>
    <property type="match status" value="1"/>
</dbReference>
<feature type="site" description="Could be important to modulate the pK values of the two catalytic cysteine residues" evidence="9">
    <location>
        <position position="162"/>
    </location>
</feature>
<dbReference type="InParanoid" id="A0A423PH03"/>
<evidence type="ECO:0000313" key="11">
    <source>
        <dbReference type="EMBL" id="ROO24854.1"/>
    </source>
</evidence>
<feature type="site" description="Could be important to modulate the pK values of the two catalytic cysteine residues" evidence="9">
    <location>
        <position position="211"/>
    </location>
</feature>
<evidence type="ECO:0000256" key="10">
    <source>
        <dbReference type="PROSITE-ProRule" id="PRU10125"/>
    </source>
</evidence>
<feature type="active site" evidence="10">
    <location>
        <position position="75"/>
    </location>
</feature>
<evidence type="ECO:0000256" key="9">
    <source>
        <dbReference type="HAMAP-Rule" id="MF_00197"/>
    </source>
</evidence>